<dbReference type="Gene3D" id="1.10.10.10">
    <property type="entry name" value="Winged helix-like DNA-binding domain superfamily/Winged helix DNA-binding domain"/>
    <property type="match status" value="1"/>
</dbReference>
<feature type="region of interest" description="Disordered" evidence="1">
    <location>
        <begin position="38"/>
        <end position="72"/>
    </location>
</feature>
<proteinExistence type="predicted"/>
<evidence type="ECO:0000313" key="3">
    <source>
        <dbReference type="EMBL" id="THJ68799.1"/>
    </source>
</evidence>
<feature type="compositionally biased region" description="Low complexity" evidence="1">
    <location>
        <begin position="55"/>
        <end position="66"/>
    </location>
</feature>
<dbReference type="GO" id="GO:0003723">
    <property type="term" value="F:RNA binding"/>
    <property type="evidence" value="ECO:0007669"/>
    <property type="project" value="InterPro"/>
</dbReference>
<reference evidence="3 4" key="1">
    <citation type="submission" date="2019-04" db="EMBL/GenBank/DDBJ databases">
        <authorList>
            <person name="Liu Q."/>
            <person name="Xin Y.-H."/>
        </authorList>
    </citation>
    <scope>NUCLEOTIDE SEQUENCE [LARGE SCALE GENOMIC DNA]</scope>
    <source>
        <strain evidence="3 4">AM23</strain>
    </source>
</reference>
<feature type="domain" description="ANTAR" evidence="2">
    <location>
        <begin position="112"/>
        <end position="173"/>
    </location>
</feature>
<dbReference type="SMART" id="SM01012">
    <property type="entry name" value="ANTAR"/>
    <property type="match status" value="1"/>
</dbReference>
<dbReference type="Proteomes" id="UP000305233">
    <property type="component" value="Unassembled WGS sequence"/>
</dbReference>
<dbReference type="PROSITE" id="PS50921">
    <property type="entry name" value="ANTAR"/>
    <property type="match status" value="1"/>
</dbReference>
<dbReference type="InterPro" id="IPR036388">
    <property type="entry name" value="WH-like_DNA-bd_sf"/>
</dbReference>
<comment type="caution">
    <text evidence="3">The sequence shown here is derived from an EMBL/GenBank/DDBJ whole genome shotgun (WGS) entry which is preliminary data.</text>
</comment>
<dbReference type="Pfam" id="PF03861">
    <property type="entry name" value="ANTAR"/>
    <property type="match status" value="1"/>
</dbReference>
<organism evidence="3 4">
    <name type="scientific">Arthrobacter echini</name>
    <dbReference type="NCBI Taxonomy" id="1529066"/>
    <lineage>
        <taxon>Bacteria</taxon>
        <taxon>Bacillati</taxon>
        <taxon>Actinomycetota</taxon>
        <taxon>Actinomycetes</taxon>
        <taxon>Micrococcales</taxon>
        <taxon>Micrococcaceae</taxon>
        <taxon>Arthrobacter</taxon>
    </lineage>
</organism>
<sequence length="185" mass="19883">MAGTLSLPLKAVEGQLHHALEVLGIERLQDLTSTAVTSHLTDTRSHGRTPQASSVDEAPVPDVTEVPDPPGADDRVSVLVLLDRAEAAADQAGPRRAAVADRDELTATRALLEQQCRTILQLQQSVASRDIIGQAKGILMERHKISADTAFVLLQNQSSRRNRKLVEVAAELIHTGEEQGDATHA</sequence>
<evidence type="ECO:0000313" key="4">
    <source>
        <dbReference type="Proteomes" id="UP000305233"/>
    </source>
</evidence>
<keyword evidence="4" id="KW-1185">Reference proteome</keyword>
<evidence type="ECO:0000256" key="1">
    <source>
        <dbReference type="SAM" id="MobiDB-lite"/>
    </source>
</evidence>
<dbReference type="InterPro" id="IPR005561">
    <property type="entry name" value="ANTAR"/>
</dbReference>
<dbReference type="InterPro" id="IPR011006">
    <property type="entry name" value="CheY-like_superfamily"/>
</dbReference>
<dbReference type="AlphaFoldDB" id="A0A4V3Z667"/>
<gene>
    <name evidence="3" type="ORF">E8P82_01720</name>
</gene>
<protein>
    <submittedName>
        <fullName evidence="3">ANTAR domain-containing protein</fullName>
    </submittedName>
</protein>
<name>A0A4V3Z667_9MICC</name>
<dbReference type="SUPFAM" id="SSF52172">
    <property type="entry name" value="CheY-like"/>
    <property type="match status" value="1"/>
</dbReference>
<accession>A0A4V3Z667</accession>
<dbReference type="EMBL" id="SSWH01000001">
    <property type="protein sequence ID" value="THJ68799.1"/>
    <property type="molecule type" value="Genomic_DNA"/>
</dbReference>
<dbReference type="OrthoDB" id="4946421at2"/>
<evidence type="ECO:0000259" key="2">
    <source>
        <dbReference type="PROSITE" id="PS50921"/>
    </source>
</evidence>